<evidence type="ECO:0000313" key="2">
    <source>
        <dbReference type="Proteomes" id="UP001448207"/>
    </source>
</evidence>
<evidence type="ECO:0000313" key="1">
    <source>
        <dbReference type="EMBL" id="KAL0077470.1"/>
    </source>
</evidence>
<dbReference type="EMBL" id="JBCLYO010000027">
    <property type="protein sequence ID" value="KAL0077470.1"/>
    <property type="molecule type" value="Genomic_DNA"/>
</dbReference>
<keyword evidence="2" id="KW-1185">Reference proteome</keyword>
<proteinExistence type="predicted"/>
<feature type="non-terminal residue" evidence="1">
    <location>
        <position position="1"/>
    </location>
</feature>
<sequence length="73" mass="8116">SHEKNMVFVGKPLENPLKVKTVVYLCDYTGKPQVKKTSQPAQKRVRTTKSIKIGCSASICKHTMTDGTACIKY</sequence>
<comment type="caution">
    <text evidence="1">The sequence shown here is derived from an EMBL/GenBank/DDBJ whole genome shotgun (WGS) entry which is preliminary data.</text>
</comment>
<dbReference type="Proteomes" id="UP001448207">
    <property type="component" value="Unassembled WGS sequence"/>
</dbReference>
<feature type="non-terminal residue" evidence="1">
    <location>
        <position position="73"/>
    </location>
</feature>
<protein>
    <submittedName>
        <fullName evidence="1">Uncharacterized protein</fullName>
    </submittedName>
</protein>
<accession>A0ABR3AP68</accession>
<gene>
    <name evidence="1" type="ORF">J3Q64DRAFT_1614126</name>
</gene>
<name>A0ABR3AP68_PHYBL</name>
<organism evidence="1 2">
    <name type="scientific">Phycomyces blakesleeanus</name>
    <dbReference type="NCBI Taxonomy" id="4837"/>
    <lineage>
        <taxon>Eukaryota</taxon>
        <taxon>Fungi</taxon>
        <taxon>Fungi incertae sedis</taxon>
        <taxon>Mucoromycota</taxon>
        <taxon>Mucoromycotina</taxon>
        <taxon>Mucoromycetes</taxon>
        <taxon>Mucorales</taxon>
        <taxon>Phycomycetaceae</taxon>
        <taxon>Phycomyces</taxon>
    </lineage>
</organism>
<reference evidence="1 2" key="1">
    <citation type="submission" date="2024-04" db="EMBL/GenBank/DDBJ databases">
        <title>Symmetric and asymmetric DNA N6-adenine methylation regulates different biological responses in Mucorales.</title>
        <authorList>
            <consortium name="Lawrence Berkeley National Laboratory"/>
            <person name="Lax C."/>
            <person name="Mondo S.J."/>
            <person name="Osorio-Concepcion M."/>
            <person name="Muszewska A."/>
            <person name="Corrochano-Luque M."/>
            <person name="Gutierrez G."/>
            <person name="Riley R."/>
            <person name="Lipzen A."/>
            <person name="Guo J."/>
            <person name="Hundley H."/>
            <person name="Amirebrahimi M."/>
            <person name="Ng V."/>
            <person name="Lorenzo-Gutierrez D."/>
            <person name="Binder U."/>
            <person name="Yang J."/>
            <person name="Song Y."/>
            <person name="Canovas D."/>
            <person name="Navarro E."/>
            <person name="Freitag M."/>
            <person name="Gabaldon T."/>
            <person name="Grigoriev I.V."/>
            <person name="Corrochano L.M."/>
            <person name="Nicolas F.E."/>
            <person name="Garre V."/>
        </authorList>
    </citation>
    <scope>NUCLEOTIDE SEQUENCE [LARGE SCALE GENOMIC DNA]</scope>
    <source>
        <strain evidence="1 2">L51</strain>
    </source>
</reference>